<feature type="non-terminal residue" evidence="3">
    <location>
        <position position="1"/>
    </location>
</feature>
<organism evidence="3">
    <name type="scientific">marine metagenome</name>
    <dbReference type="NCBI Taxonomy" id="408172"/>
    <lineage>
        <taxon>unclassified sequences</taxon>
        <taxon>metagenomes</taxon>
        <taxon>ecological metagenomes</taxon>
    </lineage>
</organism>
<gene>
    <name evidence="3" type="ORF">METZ01_LOCUS147397</name>
</gene>
<sequence>VAVDFGTSTMLVAVRTSEEDPDPTIPIGDVDPWMPSLIGVDDQGEFQYGEAAERLRPDQVVPSIKTLLGANEQTVDIGRQGAGGPPPRIDDLIQGLFEEALHQARARAGPDVRPYLESGFKVHLCCPANWTAEPRRRLGEIAKRAGLKASPDEIVDEPIAAGVSWVMGQEGAGEVPEGRTLVFDYGGGTLDVAVLEVARPDGAAHPEITVLAADALLYAGDSLDERISDDLKPSLTSSGWSGEQDEVEKNQLTLRAARDLKHALTDTDEAVVRIPGFDRPVPYTREQLEAAFRPQLEKAMEFVFNVIKMSMAREHHADYGLIRSLEEERLADEIHHILLAGGMSRIPRVSKELGLRLHERFVVDPGLVDPEKSVVSGLTFKDAVSGLNLHRPGFGFIAEYLNAQGEKIGEQVLYEAFSPLYKKYEPFTQLTDLGVRVNLNPPADAHSVKIICRDILDQEVPLRLEGQDTNGIPLELALQHSYQSPQFFKLFMDGRIIVSAKHHVRFWIPRWPFLRDGLAAEVRAQTEPPRPRLWDNITLPEDLTGVVDPGQMVEGVLSGPNPNGQWHWRPLDGTGTSIPVPPALVDPLWTSADKVRLRIR</sequence>
<dbReference type="GO" id="GO:0005524">
    <property type="term" value="F:ATP binding"/>
    <property type="evidence" value="ECO:0007669"/>
    <property type="project" value="UniProtKB-KW"/>
</dbReference>
<reference evidence="3" key="1">
    <citation type="submission" date="2018-05" db="EMBL/GenBank/DDBJ databases">
        <authorList>
            <person name="Lanie J.A."/>
            <person name="Ng W.-L."/>
            <person name="Kazmierczak K.M."/>
            <person name="Andrzejewski T.M."/>
            <person name="Davidsen T.M."/>
            <person name="Wayne K.J."/>
            <person name="Tettelin H."/>
            <person name="Glass J.I."/>
            <person name="Rusch D."/>
            <person name="Podicherti R."/>
            <person name="Tsui H.-C.T."/>
            <person name="Winkler M.E."/>
        </authorList>
    </citation>
    <scope>NUCLEOTIDE SEQUENCE</scope>
</reference>
<feature type="non-terminal residue" evidence="3">
    <location>
        <position position="600"/>
    </location>
</feature>
<dbReference type="Gene3D" id="3.90.640.10">
    <property type="entry name" value="Actin, Chain A, domain 4"/>
    <property type="match status" value="1"/>
</dbReference>
<evidence type="ECO:0000256" key="2">
    <source>
        <dbReference type="ARBA" id="ARBA00022840"/>
    </source>
</evidence>
<dbReference type="EMBL" id="UINC01023255">
    <property type="protein sequence ID" value="SVA94543.1"/>
    <property type="molecule type" value="Genomic_DNA"/>
</dbReference>
<evidence type="ECO:0000313" key="3">
    <source>
        <dbReference type="EMBL" id="SVA94543.1"/>
    </source>
</evidence>
<keyword evidence="1" id="KW-0547">Nucleotide-binding</keyword>
<dbReference type="InterPro" id="IPR018181">
    <property type="entry name" value="Heat_shock_70_CS"/>
</dbReference>
<dbReference type="Pfam" id="PF00012">
    <property type="entry name" value="HSP70"/>
    <property type="match status" value="1"/>
</dbReference>
<accession>A0A382A0Q8</accession>
<keyword evidence="2" id="KW-0067">ATP-binding</keyword>
<protein>
    <recommendedName>
        <fullName evidence="4">Hsp70 family protein</fullName>
    </recommendedName>
</protein>
<name>A0A382A0Q8_9ZZZZ</name>
<dbReference type="Gene3D" id="3.30.420.40">
    <property type="match status" value="2"/>
</dbReference>
<dbReference type="SUPFAM" id="SSF53067">
    <property type="entry name" value="Actin-like ATPase domain"/>
    <property type="match status" value="2"/>
</dbReference>
<dbReference type="InterPro" id="IPR013126">
    <property type="entry name" value="Hsp_70_fam"/>
</dbReference>
<dbReference type="PANTHER" id="PTHR42749">
    <property type="entry name" value="CELL SHAPE-DETERMINING PROTEIN MREB"/>
    <property type="match status" value="1"/>
</dbReference>
<evidence type="ECO:0008006" key="4">
    <source>
        <dbReference type="Google" id="ProtNLM"/>
    </source>
</evidence>
<dbReference type="PANTHER" id="PTHR42749:SF1">
    <property type="entry name" value="CELL SHAPE-DETERMINING PROTEIN MREB"/>
    <property type="match status" value="1"/>
</dbReference>
<dbReference type="PROSITE" id="PS01036">
    <property type="entry name" value="HSP70_3"/>
    <property type="match status" value="1"/>
</dbReference>
<evidence type="ECO:0000256" key="1">
    <source>
        <dbReference type="ARBA" id="ARBA00022741"/>
    </source>
</evidence>
<dbReference type="AlphaFoldDB" id="A0A382A0Q8"/>
<dbReference type="PRINTS" id="PR00301">
    <property type="entry name" value="HEATSHOCK70"/>
</dbReference>
<dbReference type="InterPro" id="IPR043129">
    <property type="entry name" value="ATPase_NBD"/>
</dbReference>
<proteinExistence type="predicted"/>
<dbReference type="GO" id="GO:0140662">
    <property type="term" value="F:ATP-dependent protein folding chaperone"/>
    <property type="evidence" value="ECO:0007669"/>
    <property type="project" value="InterPro"/>
</dbReference>